<protein>
    <submittedName>
        <fullName evidence="2">Uncharacterized protein</fullName>
    </submittedName>
</protein>
<proteinExistence type="predicted"/>
<comment type="caution">
    <text evidence="2">The sequence shown here is derived from an EMBL/GenBank/DDBJ whole genome shotgun (WGS) entry which is preliminary data.</text>
</comment>
<sequence>MRTFFAKQHALAAMALVAVLAGTGQQAQAGEVVPPTSKWVDCLSFVPGAPTAISYPKDMEALNVNSRVNAVLTFTSPNRGPALSFEGSAPLLPFANAIQQYVSNMRLSCMDSSQSKVVLQQTFDFDALGHRIVKASQVDDPELKEKARYNACMVHKKPGSVPEFPRRASRDGREAHVFATLRFTQADKAPEVSLSSTRGQADFDNAVNAYVEDLRIPCLGKEPFVTTIHYMFSFDDNGRVVLKSGTLAEFLKFAKADTKSAKFDFNTMSCPFDVKLRYTKPYAPNIVTQLDNYDGARKPFLDWLKDLELQFDNKTREKVIGSNVVLSVPCGQLEF</sequence>
<keyword evidence="3" id="KW-1185">Reference proteome</keyword>
<accession>A0ABQ2XTU1</accession>
<organism evidence="2 3">
    <name type="scientific">Undibacterium squillarum</name>
    <dbReference type="NCBI Taxonomy" id="1131567"/>
    <lineage>
        <taxon>Bacteria</taxon>
        <taxon>Pseudomonadati</taxon>
        <taxon>Pseudomonadota</taxon>
        <taxon>Betaproteobacteria</taxon>
        <taxon>Burkholderiales</taxon>
        <taxon>Oxalobacteraceae</taxon>
        <taxon>Undibacterium</taxon>
    </lineage>
</organism>
<dbReference type="Proteomes" id="UP000653343">
    <property type="component" value="Unassembled WGS sequence"/>
</dbReference>
<keyword evidence="1" id="KW-0732">Signal</keyword>
<gene>
    <name evidence="2" type="ORF">GCM10010946_08750</name>
</gene>
<dbReference type="EMBL" id="BMYU01000002">
    <property type="protein sequence ID" value="GGX33910.1"/>
    <property type="molecule type" value="Genomic_DNA"/>
</dbReference>
<evidence type="ECO:0000313" key="3">
    <source>
        <dbReference type="Proteomes" id="UP000653343"/>
    </source>
</evidence>
<dbReference type="RefSeq" id="WP_189355839.1">
    <property type="nucleotide sequence ID" value="NZ_BMYU01000002.1"/>
</dbReference>
<feature type="signal peptide" evidence="1">
    <location>
        <begin position="1"/>
        <end position="29"/>
    </location>
</feature>
<feature type="chain" id="PRO_5047168002" evidence="1">
    <location>
        <begin position="30"/>
        <end position="335"/>
    </location>
</feature>
<reference evidence="3" key="1">
    <citation type="journal article" date="2019" name="Int. J. Syst. Evol. Microbiol.">
        <title>The Global Catalogue of Microorganisms (GCM) 10K type strain sequencing project: providing services to taxonomists for standard genome sequencing and annotation.</title>
        <authorList>
            <consortium name="The Broad Institute Genomics Platform"/>
            <consortium name="The Broad Institute Genome Sequencing Center for Infectious Disease"/>
            <person name="Wu L."/>
            <person name="Ma J."/>
        </authorList>
    </citation>
    <scope>NUCLEOTIDE SEQUENCE [LARGE SCALE GENOMIC DNA]</scope>
    <source>
        <strain evidence="3">KCTC 23917</strain>
    </source>
</reference>
<name>A0ABQ2XTU1_9BURK</name>
<evidence type="ECO:0000256" key="1">
    <source>
        <dbReference type="SAM" id="SignalP"/>
    </source>
</evidence>
<evidence type="ECO:0000313" key="2">
    <source>
        <dbReference type="EMBL" id="GGX33910.1"/>
    </source>
</evidence>